<keyword evidence="2 4" id="KW-0503">Monooxygenase</keyword>
<dbReference type="RefSeq" id="WP_091669000.1">
    <property type="nucleotide sequence ID" value="NZ_FOKG01000001.1"/>
</dbReference>
<dbReference type="Proteomes" id="UP000243799">
    <property type="component" value="Unassembled WGS sequence"/>
</dbReference>
<keyword evidence="1" id="KW-0560">Oxidoreductase</keyword>
<protein>
    <submittedName>
        <fullName evidence="4">Flavin-dependent oxidoreductase, luciferase family (Includes alkanesulfonate monooxygenase SsuD and methylene tetrahydromethanopterin reductase)</fullName>
    </submittedName>
</protein>
<dbReference type="SUPFAM" id="SSF51679">
    <property type="entry name" value="Bacterial luciferase-like"/>
    <property type="match status" value="1"/>
</dbReference>
<proteinExistence type="predicted"/>
<dbReference type="InterPro" id="IPR050766">
    <property type="entry name" value="Bact_Lucif_Oxidored"/>
</dbReference>
<dbReference type="PANTHER" id="PTHR30137">
    <property type="entry name" value="LUCIFERASE-LIKE MONOOXYGENASE"/>
    <property type="match status" value="1"/>
</dbReference>
<dbReference type="GO" id="GO:0004497">
    <property type="term" value="F:monooxygenase activity"/>
    <property type="evidence" value="ECO:0007669"/>
    <property type="project" value="UniProtKB-KW"/>
</dbReference>
<reference evidence="5" key="1">
    <citation type="submission" date="2016-10" db="EMBL/GenBank/DDBJ databases">
        <authorList>
            <person name="Varghese N."/>
            <person name="Submissions S."/>
        </authorList>
    </citation>
    <scope>NUCLEOTIDE SEQUENCE [LARGE SCALE GENOMIC DNA]</scope>
    <source>
        <strain evidence="5">CGMCC 4.3568</strain>
    </source>
</reference>
<dbReference type="PANTHER" id="PTHR30137:SF8">
    <property type="entry name" value="BLR5498 PROTEIN"/>
    <property type="match status" value="1"/>
</dbReference>
<dbReference type="AlphaFoldDB" id="A0A1I0VZY0"/>
<dbReference type="InterPro" id="IPR036661">
    <property type="entry name" value="Luciferase-like_sf"/>
</dbReference>
<keyword evidence="5" id="KW-1185">Reference proteome</keyword>
<evidence type="ECO:0000256" key="2">
    <source>
        <dbReference type="ARBA" id="ARBA00023033"/>
    </source>
</evidence>
<dbReference type="Pfam" id="PF00296">
    <property type="entry name" value="Bac_luciferase"/>
    <property type="match status" value="1"/>
</dbReference>
<organism evidence="4 5">
    <name type="scientific">Amycolatopsis marina</name>
    <dbReference type="NCBI Taxonomy" id="490629"/>
    <lineage>
        <taxon>Bacteria</taxon>
        <taxon>Bacillati</taxon>
        <taxon>Actinomycetota</taxon>
        <taxon>Actinomycetes</taxon>
        <taxon>Pseudonocardiales</taxon>
        <taxon>Pseudonocardiaceae</taxon>
        <taxon>Amycolatopsis</taxon>
    </lineage>
</organism>
<name>A0A1I0VZY0_9PSEU</name>
<dbReference type="STRING" id="490629.SAMN05216266_101631"/>
<evidence type="ECO:0000313" key="5">
    <source>
        <dbReference type="Proteomes" id="UP000243799"/>
    </source>
</evidence>
<dbReference type="OrthoDB" id="7903015at2"/>
<evidence type="ECO:0000256" key="1">
    <source>
        <dbReference type="ARBA" id="ARBA00023002"/>
    </source>
</evidence>
<evidence type="ECO:0000259" key="3">
    <source>
        <dbReference type="Pfam" id="PF00296"/>
    </source>
</evidence>
<accession>A0A1I0VZY0</accession>
<feature type="domain" description="Luciferase-like" evidence="3">
    <location>
        <begin position="6"/>
        <end position="305"/>
    </location>
</feature>
<sequence>MSGAGTRFGVFLVSGRFPGQQDAQVLRRSVRLALAAEHAGFDDVWFAEHHFMSYGVCPSALTLAGHVLGRTRTIEVGTAVSVLSTTHPVALAEQWSMLDAVSDGRVRLGVGRGGPWVDLEVFGTGLDRYDTGFAESLDLLLAATRGPTVSAAGSQFAFRQVELVPRAQQPVAPVVACGSPNSDSVLLAARRGLPMLLGMHADAEEKACTVQAYRDAAGAHAVPHISTVLCQVGDDRRDAERAVLRSLPGWLGPGLAAHRPVDGRARARKDPAAYAERLCAIHPVGGAAECADRLAGDIRRTGVSHVIMMVEATGTPERTLENLERIGAEVLPAVRANTVSSPAVRGSG</sequence>
<dbReference type="InterPro" id="IPR011251">
    <property type="entry name" value="Luciferase-like_dom"/>
</dbReference>
<dbReference type="GO" id="GO:0016705">
    <property type="term" value="F:oxidoreductase activity, acting on paired donors, with incorporation or reduction of molecular oxygen"/>
    <property type="evidence" value="ECO:0007669"/>
    <property type="project" value="InterPro"/>
</dbReference>
<dbReference type="GO" id="GO:0005829">
    <property type="term" value="C:cytosol"/>
    <property type="evidence" value="ECO:0007669"/>
    <property type="project" value="TreeGrafter"/>
</dbReference>
<evidence type="ECO:0000313" key="4">
    <source>
        <dbReference type="EMBL" id="SFA81932.1"/>
    </source>
</evidence>
<dbReference type="EMBL" id="FOKG01000001">
    <property type="protein sequence ID" value="SFA81932.1"/>
    <property type="molecule type" value="Genomic_DNA"/>
</dbReference>
<gene>
    <name evidence="4" type="ORF">SAMN05216266_101631</name>
</gene>
<dbReference type="Gene3D" id="3.20.20.30">
    <property type="entry name" value="Luciferase-like domain"/>
    <property type="match status" value="1"/>
</dbReference>